<protein>
    <submittedName>
        <fullName evidence="2">Sushi domain-containing protein</fullName>
    </submittedName>
</protein>
<sequence length="121" mass="13454">LFSLLLSLNSFKILGLSPNTELSKTLCPISGGFQISQILDLKNNEVLCEPHVYSTLESECMSGEGILWTFLQPQCNPFVQNYRGIFMIFSTTTTTTTTNNNNNNNNNSNGTNLICKLFSSF</sequence>
<organism evidence="2">
    <name type="scientific">Schistosoma curassoni</name>
    <dbReference type="NCBI Taxonomy" id="6186"/>
    <lineage>
        <taxon>Eukaryota</taxon>
        <taxon>Metazoa</taxon>
        <taxon>Spiralia</taxon>
        <taxon>Lophotrochozoa</taxon>
        <taxon>Platyhelminthes</taxon>
        <taxon>Trematoda</taxon>
        <taxon>Digenea</taxon>
        <taxon>Strigeidida</taxon>
        <taxon>Schistosomatoidea</taxon>
        <taxon>Schistosomatidae</taxon>
        <taxon>Schistosoma</taxon>
    </lineage>
</organism>
<keyword evidence="1" id="KW-0732">Signal</keyword>
<accession>A0A183KUJ9</accession>
<evidence type="ECO:0000256" key="1">
    <source>
        <dbReference type="SAM" id="SignalP"/>
    </source>
</evidence>
<proteinExistence type="predicted"/>
<name>A0A183KUJ9_9TREM</name>
<evidence type="ECO:0000313" key="2">
    <source>
        <dbReference type="WBParaSite" id="SCUD_0001874401-mRNA-1"/>
    </source>
</evidence>
<dbReference type="WBParaSite" id="SCUD_0001874401-mRNA-1">
    <property type="protein sequence ID" value="SCUD_0001874401-mRNA-1"/>
    <property type="gene ID" value="SCUD_0001874401"/>
</dbReference>
<feature type="signal peptide" evidence="1">
    <location>
        <begin position="1"/>
        <end position="15"/>
    </location>
</feature>
<dbReference type="AlphaFoldDB" id="A0A183KUJ9"/>
<reference evidence="2" key="1">
    <citation type="submission" date="2016-06" db="UniProtKB">
        <authorList>
            <consortium name="WormBaseParasite"/>
        </authorList>
    </citation>
    <scope>IDENTIFICATION</scope>
</reference>
<feature type="chain" id="PRO_5012588227" evidence="1">
    <location>
        <begin position="16"/>
        <end position="121"/>
    </location>
</feature>